<comment type="caution">
    <text evidence="2">The sequence shown here is derived from an EMBL/GenBank/DDBJ whole genome shotgun (WGS) entry which is preliminary data.</text>
</comment>
<proteinExistence type="predicted"/>
<dbReference type="InterPro" id="IPR004714">
    <property type="entry name" value="Cyt_oxidase_maturation_cbb3"/>
</dbReference>
<gene>
    <name evidence="2" type="primary">ccoS</name>
    <name evidence="2" type="ORF">IU514_14350</name>
</gene>
<dbReference type="RefSeq" id="WP_194931808.1">
    <property type="nucleotide sequence ID" value="NZ_JADLZT010000007.1"/>
</dbReference>
<feature type="region of interest" description="Disordered" evidence="1">
    <location>
        <begin position="50"/>
        <end position="73"/>
    </location>
</feature>
<protein>
    <submittedName>
        <fullName evidence="2">Cbb3-type cytochrome oxidase assembly protein CcoS</fullName>
    </submittedName>
</protein>
<organism evidence="2 3">
    <name type="scientific">Lysobacter niastensis</name>
    <dbReference type="NCBI Taxonomy" id="380629"/>
    <lineage>
        <taxon>Bacteria</taxon>
        <taxon>Pseudomonadati</taxon>
        <taxon>Pseudomonadota</taxon>
        <taxon>Gammaproteobacteria</taxon>
        <taxon>Lysobacterales</taxon>
        <taxon>Lysobacteraceae</taxon>
        <taxon>Lysobacter</taxon>
    </lineage>
</organism>
<dbReference type="Pfam" id="PF03597">
    <property type="entry name" value="FixS"/>
    <property type="match status" value="1"/>
</dbReference>
<sequence length="73" mass="7988">MTILLLLVPISLVLLGVAIGLFVWAVKRGQFDDLDTPAIDILRDDHATVRGEERRNEAGRGDKADSEERTDGG</sequence>
<dbReference type="PANTHER" id="PTHR41532">
    <property type="entry name" value="FIXS PROTEIN"/>
    <property type="match status" value="1"/>
</dbReference>
<name>A0ABS0B869_9GAMM</name>
<accession>A0ABS0B869</accession>
<evidence type="ECO:0000313" key="3">
    <source>
        <dbReference type="Proteomes" id="UP001429984"/>
    </source>
</evidence>
<evidence type="ECO:0000313" key="2">
    <source>
        <dbReference type="EMBL" id="MBF6025211.1"/>
    </source>
</evidence>
<dbReference type="EMBL" id="JADLZT010000007">
    <property type="protein sequence ID" value="MBF6025211.1"/>
    <property type="molecule type" value="Genomic_DNA"/>
</dbReference>
<evidence type="ECO:0000256" key="1">
    <source>
        <dbReference type="SAM" id="MobiDB-lite"/>
    </source>
</evidence>
<dbReference type="PANTHER" id="PTHR41532:SF1">
    <property type="entry name" value="FIXS PROTEIN"/>
    <property type="match status" value="1"/>
</dbReference>
<dbReference type="Proteomes" id="UP001429984">
    <property type="component" value="Unassembled WGS sequence"/>
</dbReference>
<dbReference type="NCBIfam" id="TIGR00847">
    <property type="entry name" value="ccoS"/>
    <property type="match status" value="1"/>
</dbReference>
<keyword evidence="3" id="KW-1185">Reference proteome</keyword>
<reference evidence="2 3" key="1">
    <citation type="submission" date="2020-11" db="EMBL/GenBank/DDBJ databases">
        <title>Draft Genome Sequence and Secondary Metabolite Biosynthetic Potential of the Lysobacter niastensis Type strain DSM 18481.</title>
        <authorList>
            <person name="Turrini P."/>
            <person name="Artuso I."/>
            <person name="Tescari M."/>
            <person name="Lugli G.A."/>
            <person name="Frangipani E."/>
            <person name="Ventura M."/>
            <person name="Visca P."/>
        </authorList>
    </citation>
    <scope>NUCLEOTIDE SEQUENCE [LARGE SCALE GENOMIC DNA]</scope>
    <source>
        <strain evidence="2 3">DSM 18481</strain>
    </source>
</reference>